<keyword evidence="2" id="KW-1185">Reference proteome</keyword>
<dbReference type="EMBL" id="FNAN01000033">
    <property type="protein sequence ID" value="SDH33345.1"/>
    <property type="molecule type" value="Genomic_DNA"/>
</dbReference>
<gene>
    <name evidence="1" type="ORF">SAMN04487996_13351</name>
</gene>
<dbReference type="OrthoDB" id="763581at2"/>
<protein>
    <recommendedName>
        <fullName evidence="3">Outer membrane protein beta-barrel domain-containing protein</fullName>
    </recommendedName>
</protein>
<evidence type="ECO:0008006" key="3">
    <source>
        <dbReference type="Google" id="ProtNLM"/>
    </source>
</evidence>
<dbReference type="STRING" id="659014.SAMN04487996_13351"/>
<name>A0A1G8BJD0_9BACT</name>
<evidence type="ECO:0000313" key="1">
    <source>
        <dbReference type="EMBL" id="SDH33345.1"/>
    </source>
</evidence>
<dbReference type="Proteomes" id="UP000198748">
    <property type="component" value="Unassembled WGS sequence"/>
</dbReference>
<dbReference type="AlphaFoldDB" id="A0A1G8BJD0"/>
<dbReference type="RefSeq" id="WP_090157664.1">
    <property type="nucleotide sequence ID" value="NZ_FNAN01000033.1"/>
</dbReference>
<proteinExistence type="predicted"/>
<accession>A0A1G8BJD0</accession>
<sequence length="191" mass="21303">MNFSLLKTVGICVLIFCARSPGCGQDKGKGEWNAAVGLYAVEDVATAAFQAFLDNLFGTHDEQHVSKPVVFVTYKYHISERFALGGTTGFNGNSKSWDHYNRDGWRQRTMTSAMEGTLYWAKRPGFDFYSTAGAGFYLRERSYYETQKDTDAGPTMYLAPVGLRFGKDVGCFMEVGYGYKGIFNAGLSLRF</sequence>
<evidence type="ECO:0000313" key="2">
    <source>
        <dbReference type="Proteomes" id="UP000198748"/>
    </source>
</evidence>
<reference evidence="2" key="1">
    <citation type="submission" date="2016-10" db="EMBL/GenBank/DDBJ databases">
        <authorList>
            <person name="Varghese N."/>
            <person name="Submissions S."/>
        </authorList>
    </citation>
    <scope>NUCLEOTIDE SEQUENCE [LARGE SCALE GENOMIC DNA]</scope>
    <source>
        <strain evidence="2">DSM 25329</strain>
    </source>
</reference>
<organism evidence="1 2">
    <name type="scientific">Dyadobacter soli</name>
    <dbReference type="NCBI Taxonomy" id="659014"/>
    <lineage>
        <taxon>Bacteria</taxon>
        <taxon>Pseudomonadati</taxon>
        <taxon>Bacteroidota</taxon>
        <taxon>Cytophagia</taxon>
        <taxon>Cytophagales</taxon>
        <taxon>Spirosomataceae</taxon>
        <taxon>Dyadobacter</taxon>
    </lineage>
</organism>